<gene>
    <name evidence="6" type="ordered locus">M5M_01880</name>
</gene>
<dbReference type="Gene3D" id="1.25.40.10">
    <property type="entry name" value="Tetratricopeptide repeat domain"/>
    <property type="match status" value="1"/>
</dbReference>
<dbReference type="EC" id="2.7.7.65" evidence="2"/>
<organism evidence="6 7">
    <name type="scientific">Simiduia agarivorans (strain DSM 21679 / JCM 13881 / BCRC 17597 / SA1)</name>
    <dbReference type="NCBI Taxonomy" id="1117647"/>
    <lineage>
        <taxon>Bacteria</taxon>
        <taxon>Pseudomonadati</taxon>
        <taxon>Pseudomonadota</taxon>
        <taxon>Gammaproteobacteria</taxon>
        <taxon>Cellvibrionales</taxon>
        <taxon>Cellvibrionaceae</taxon>
        <taxon>Simiduia</taxon>
    </lineage>
</organism>
<dbReference type="NCBIfam" id="TIGR00254">
    <property type="entry name" value="GGDEF"/>
    <property type="match status" value="1"/>
</dbReference>
<evidence type="ECO:0000256" key="2">
    <source>
        <dbReference type="ARBA" id="ARBA00012528"/>
    </source>
</evidence>
<name>K4KHC0_SIMAS</name>
<comment type="catalytic activity">
    <reaction evidence="3">
        <text>2 GTP = 3',3'-c-di-GMP + 2 diphosphate</text>
        <dbReference type="Rhea" id="RHEA:24898"/>
        <dbReference type="ChEBI" id="CHEBI:33019"/>
        <dbReference type="ChEBI" id="CHEBI:37565"/>
        <dbReference type="ChEBI" id="CHEBI:58805"/>
        <dbReference type="EC" id="2.7.7.65"/>
    </reaction>
</comment>
<dbReference type="Gene3D" id="3.30.70.270">
    <property type="match status" value="1"/>
</dbReference>
<sequence length="674" mass="74899">MSALVRHIVIIPLLLAIGGLLAGACCASAGSDEHSLQASENASRSQPQLALAYWREIDPEQLPAQEIPRYFAKGYMLLRNQGEPSEIAELRAQILQFQSQLPTPSLSALIQLIEIEELRLAGKLFSAQYQIEQLQRSSSDWKNDYILFLVHEVSSELHKDLGQLDQAGVALERAFSWLDEHDSSQEYRRTRLLISAAALLRHSGSFSEARLNIQSALNLARASGARMDEVEALVELAQLHLAMGENQSAANHLQQALVLAKGVQSTKSELHVLAVLADLYLRQHQAAEALTASLRAKSVAESAGLWLPFWIATSHQGMAEIQSGNIAAGLSTIAPALDALAETDSYRIKLRILGQLADILAHQRAFEQANWAMQEYRKVSDEMQQTNHRWLLNQYQTQLETNRLRQQAAELILRNQLKQSALEQSGLQQQRLLLFAALLLLSVMLLVLVAQRLRLSNQRLHMSNRNLTEKSRIDKLTGLLNRGALLETLFANDRQRRHDDQYTEDGILFLIDIDHFKQINDTWGHAAGDSVLKQLAASLTDCMRGTDYIARWGGEEFVVVTPGTDLQQGLVLADKLLHAIHARETLVGHRSLQVSASMGLAALGANASQSDFERQLAVADAALYFAKNQGRNRAIAVLSHQLNEQDCQHLTERFQALVDTAKIQVATITGPERT</sequence>
<dbReference type="SUPFAM" id="SSF55073">
    <property type="entry name" value="Nucleotide cyclase"/>
    <property type="match status" value="1"/>
</dbReference>
<evidence type="ECO:0000313" key="6">
    <source>
        <dbReference type="EMBL" id="AFU97595.1"/>
    </source>
</evidence>
<dbReference type="InterPro" id="IPR043128">
    <property type="entry name" value="Rev_trsase/Diguanyl_cyclase"/>
</dbReference>
<dbReference type="AlphaFoldDB" id="K4KHC0"/>
<proteinExistence type="predicted"/>
<dbReference type="InterPro" id="IPR011990">
    <property type="entry name" value="TPR-like_helical_dom_sf"/>
</dbReference>
<dbReference type="PANTHER" id="PTHR45138">
    <property type="entry name" value="REGULATORY COMPONENTS OF SENSORY TRANSDUCTION SYSTEM"/>
    <property type="match status" value="1"/>
</dbReference>
<dbReference type="eggNOG" id="COG2909">
    <property type="taxonomic scope" value="Bacteria"/>
</dbReference>
<evidence type="ECO:0000256" key="1">
    <source>
        <dbReference type="ARBA" id="ARBA00001946"/>
    </source>
</evidence>
<dbReference type="GO" id="GO:0052621">
    <property type="term" value="F:diguanylate cyclase activity"/>
    <property type="evidence" value="ECO:0007669"/>
    <property type="project" value="UniProtKB-EC"/>
</dbReference>
<dbReference type="KEGG" id="saga:M5M_01880"/>
<dbReference type="SUPFAM" id="SSF48452">
    <property type="entry name" value="TPR-like"/>
    <property type="match status" value="1"/>
</dbReference>
<feature type="transmembrane region" description="Helical" evidence="4">
    <location>
        <begin position="432"/>
        <end position="450"/>
    </location>
</feature>
<dbReference type="EMBL" id="CP003746">
    <property type="protein sequence ID" value="AFU97595.1"/>
    <property type="molecule type" value="Genomic_DNA"/>
</dbReference>
<dbReference type="HOGENOM" id="CLU_407615_0_0_6"/>
<dbReference type="CDD" id="cd01949">
    <property type="entry name" value="GGDEF"/>
    <property type="match status" value="1"/>
</dbReference>
<evidence type="ECO:0000313" key="7">
    <source>
        <dbReference type="Proteomes" id="UP000000466"/>
    </source>
</evidence>
<dbReference type="Pfam" id="PF00990">
    <property type="entry name" value="GGDEF"/>
    <property type="match status" value="1"/>
</dbReference>
<evidence type="ECO:0000256" key="3">
    <source>
        <dbReference type="ARBA" id="ARBA00034247"/>
    </source>
</evidence>
<reference evidence="6 7" key="1">
    <citation type="journal article" date="2013" name="Genome Announc.">
        <title>Complete genome sequence of Simiduia agarivorans SA1(T), a marine bacterium able to degrade a variety of polysaccharides.</title>
        <authorList>
            <person name="Lin S.Y."/>
            <person name="Shieh W.Y."/>
            <person name="Chen J.S."/>
            <person name="Tang S.L."/>
        </authorList>
    </citation>
    <scope>NUCLEOTIDE SEQUENCE [LARGE SCALE GENOMIC DNA]</scope>
    <source>
        <strain evidence="7">DSM 21679 / JCM 13881 / BCRC 17597 / SA1</strain>
    </source>
</reference>
<dbReference type="SMART" id="SM00267">
    <property type="entry name" value="GGDEF"/>
    <property type="match status" value="1"/>
</dbReference>
<keyword evidence="4" id="KW-0812">Transmembrane</keyword>
<dbReference type="STRING" id="1117647.M5M_01880"/>
<keyword evidence="7" id="KW-1185">Reference proteome</keyword>
<evidence type="ECO:0000259" key="5">
    <source>
        <dbReference type="PROSITE" id="PS50887"/>
    </source>
</evidence>
<evidence type="ECO:0000256" key="4">
    <source>
        <dbReference type="SAM" id="Phobius"/>
    </source>
</evidence>
<accession>K4KHC0</accession>
<dbReference type="eggNOG" id="COG3706">
    <property type="taxonomic scope" value="Bacteria"/>
</dbReference>
<keyword evidence="4" id="KW-1133">Transmembrane helix</keyword>
<dbReference type="FunFam" id="3.30.70.270:FF:000001">
    <property type="entry name" value="Diguanylate cyclase domain protein"/>
    <property type="match status" value="1"/>
</dbReference>
<dbReference type="InterPro" id="IPR000160">
    <property type="entry name" value="GGDEF_dom"/>
</dbReference>
<dbReference type="Proteomes" id="UP000000466">
    <property type="component" value="Chromosome"/>
</dbReference>
<feature type="domain" description="GGDEF" evidence="5">
    <location>
        <begin position="504"/>
        <end position="639"/>
    </location>
</feature>
<protein>
    <recommendedName>
        <fullName evidence="2">diguanylate cyclase</fullName>
        <ecNumber evidence="2">2.7.7.65</ecNumber>
    </recommendedName>
</protein>
<keyword evidence="4" id="KW-0472">Membrane</keyword>
<dbReference type="InterPro" id="IPR029787">
    <property type="entry name" value="Nucleotide_cyclase"/>
</dbReference>
<dbReference type="InterPro" id="IPR050469">
    <property type="entry name" value="Diguanylate_Cyclase"/>
</dbReference>
<comment type="cofactor">
    <cofactor evidence="1">
        <name>Mg(2+)</name>
        <dbReference type="ChEBI" id="CHEBI:18420"/>
    </cofactor>
</comment>
<dbReference type="PANTHER" id="PTHR45138:SF9">
    <property type="entry name" value="DIGUANYLATE CYCLASE DGCM-RELATED"/>
    <property type="match status" value="1"/>
</dbReference>
<dbReference type="PROSITE" id="PS50887">
    <property type="entry name" value="GGDEF"/>
    <property type="match status" value="1"/>
</dbReference>
<dbReference type="PROSITE" id="PS51257">
    <property type="entry name" value="PROKAR_LIPOPROTEIN"/>
    <property type="match status" value="1"/>
</dbReference>